<dbReference type="InterPro" id="IPR039650">
    <property type="entry name" value="HdrA-like"/>
</dbReference>
<keyword evidence="4" id="KW-0408">Iron</keyword>
<evidence type="ECO:0000256" key="1">
    <source>
        <dbReference type="ARBA" id="ARBA00022485"/>
    </source>
</evidence>
<gene>
    <name evidence="6" type="ORF">DNJ96_04890</name>
</gene>
<dbReference type="Proteomes" id="UP000292639">
    <property type="component" value="Unassembled WGS sequence"/>
</dbReference>
<dbReference type="EMBL" id="QJUP01000004">
    <property type="protein sequence ID" value="TBU98577.1"/>
    <property type="molecule type" value="Genomic_DNA"/>
</dbReference>
<dbReference type="Gene3D" id="3.50.50.60">
    <property type="entry name" value="FAD/NAD(P)-binding domain"/>
    <property type="match status" value="1"/>
</dbReference>
<evidence type="ECO:0000256" key="5">
    <source>
        <dbReference type="ARBA" id="ARBA00023014"/>
    </source>
</evidence>
<name>A0A4Q9RE20_9GAMM</name>
<evidence type="ECO:0000256" key="2">
    <source>
        <dbReference type="ARBA" id="ARBA00022723"/>
    </source>
</evidence>
<accession>A0A4Q9RE20</accession>
<reference evidence="6 7" key="1">
    <citation type="submission" date="2018-06" db="EMBL/GenBank/DDBJ databases">
        <title>Three novel Pseudomonas species isolated from symptomatic oak.</title>
        <authorList>
            <person name="Bueno-Gonzalez V."/>
            <person name="Brady C."/>
        </authorList>
    </citation>
    <scope>NUCLEOTIDE SEQUENCE [LARGE SCALE GENOMIC DNA]</scope>
    <source>
        <strain evidence="6 7">P17C</strain>
    </source>
</reference>
<keyword evidence="2" id="KW-0479">Metal-binding</keyword>
<dbReference type="InterPro" id="IPR036188">
    <property type="entry name" value="FAD/NAD-bd_sf"/>
</dbReference>
<comment type="caution">
    <text evidence="6">The sequence shown here is derived from an EMBL/GenBank/DDBJ whole genome shotgun (WGS) entry which is preliminary data.</text>
</comment>
<evidence type="ECO:0000256" key="4">
    <source>
        <dbReference type="ARBA" id="ARBA00023004"/>
    </source>
</evidence>
<keyword evidence="1" id="KW-0004">4Fe-4S</keyword>
<dbReference type="SUPFAM" id="SSF51905">
    <property type="entry name" value="FAD/NAD(P)-binding domain"/>
    <property type="match status" value="1"/>
</dbReference>
<dbReference type="GO" id="GO:0051539">
    <property type="term" value="F:4 iron, 4 sulfur cluster binding"/>
    <property type="evidence" value="ECO:0007669"/>
    <property type="project" value="UniProtKB-KW"/>
</dbReference>
<dbReference type="AlphaFoldDB" id="A0A4Q9RE20"/>
<evidence type="ECO:0000313" key="7">
    <source>
        <dbReference type="Proteomes" id="UP000292639"/>
    </source>
</evidence>
<proteinExistence type="predicted"/>
<dbReference type="Pfam" id="PF12831">
    <property type="entry name" value="FAD_oxidored"/>
    <property type="match status" value="1"/>
</dbReference>
<dbReference type="GO" id="GO:0046872">
    <property type="term" value="F:metal ion binding"/>
    <property type="evidence" value="ECO:0007669"/>
    <property type="project" value="UniProtKB-KW"/>
</dbReference>
<evidence type="ECO:0000313" key="6">
    <source>
        <dbReference type="EMBL" id="TBU98577.1"/>
    </source>
</evidence>
<evidence type="ECO:0000256" key="3">
    <source>
        <dbReference type="ARBA" id="ARBA00023002"/>
    </source>
</evidence>
<dbReference type="PANTHER" id="PTHR43498:SF1">
    <property type="entry name" value="COB--COM HETERODISULFIDE REDUCTASE IRON-SULFUR SUBUNIT A"/>
    <property type="match status" value="1"/>
</dbReference>
<keyword evidence="5" id="KW-0411">Iron-sulfur</keyword>
<dbReference type="GO" id="GO:0016491">
    <property type="term" value="F:oxidoreductase activity"/>
    <property type="evidence" value="ECO:0007669"/>
    <property type="project" value="UniProtKB-KW"/>
</dbReference>
<keyword evidence="7" id="KW-1185">Reference proteome</keyword>
<dbReference type="RefSeq" id="WP_131183731.1">
    <property type="nucleotide sequence ID" value="NZ_QJUO01000006.1"/>
</dbReference>
<sequence>MNTPATLYNLQANPGRPPLRVDVAVLGGGSAGIAAALAAAECACSVALIEQYGFFGGTATIAGVQSYCGFLTHGDRPEAAVGGIGRRVLDALAASGHEVAPRQQGSGNWIILLDPERLKRVLDTLVLAAGVQPLLHCRAVAVEQRAGRIRSLLCSDAQGLFAVEANHYIDASGDSSLAAMAVPQRIQPRLQAATLTVRIDGVEPGPAPDREQLHAAVLDYQRRTGQTLARSNGGFFVRLPWSQSYWAMMVDVDLPDASSPSITRAEIEAREIAHDYLESLRRQVPAFRQARLETSGPCLGVRSTRRVQSQQDIRAADALSARRRSDGIARSAWPCELHPLPGITEYRWIADPGWFHVPYGALIPVDSCNLWLAGSCIGADDEAFGSTRVMGCAFATGQAAGVAAALSCRSSKRAAPEQVRQVLLEQGAIL</sequence>
<protein>
    <submittedName>
        <fullName evidence="6">FAD-dependent oxidoreductase</fullName>
    </submittedName>
</protein>
<dbReference type="PRINTS" id="PR00469">
    <property type="entry name" value="PNDRDTASEII"/>
</dbReference>
<dbReference type="PANTHER" id="PTHR43498">
    <property type="entry name" value="FERREDOXIN:COB-COM HETERODISULFIDE REDUCTASE SUBUNIT A"/>
    <property type="match status" value="1"/>
</dbReference>
<organism evidence="6 7">
    <name type="scientific">Stutzerimonas kirkiae</name>
    <dbReference type="NCBI Taxonomy" id="2211392"/>
    <lineage>
        <taxon>Bacteria</taxon>
        <taxon>Pseudomonadati</taxon>
        <taxon>Pseudomonadota</taxon>
        <taxon>Gammaproteobacteria</taxon>
        <taxon>Pseudomonadales</taxon>
        <taxon>Pseudomonadaceae</taxon>
        <taxon>Stutzerimonas</taxon>
    </lineage>
</organism>
<keyword evidence="3" id="KW-0560">Oxidoreductase</keyword>